<feature type="transmembrane region" description="Helical" evidence="2">
    <location>
        <begin position="628"/>
        <end position="651"/>
    </location>
</feature>
<sequence length="803" mass="86200">MSEVGSAVRALRLRAGVTQDRLAERSGVSVRTIRRLENGDLPDHRLGTLTLIAAALGTTAAELGAGDAPGSAAVPAAPDVPAPFRLHGPLPEAVDALAREVRRHWRREEEHRRVRDPFTLPVRWRPLSGALVDQTANILRLAPGEPARELDLDGDLTRVAELYRRIPSGRLVVLGRPGSGKSILAIRLVLDCLETPEADGGRLPVLLDLASWTPTTSLRDWLVRQLADNHPYLARHDATGTSLAALLVDSDALLPVLDGFDELARELRAEALRELNATSTPLVLTSRAPEFAEAVREVGAPLLWAAGVELSALSTDDLAHYLPRTLRHAPAATPAEHPPATGWDSVLAHLADPHSRAGARLAEVLGTPLMTSLARTVYEGPGPDPAELVELAAHLSTVELEERLLAAYVPAVYRPRTPEPAAGHRPTPRASRPAPDAAHAQRWLGYLADHLVRTGRHDLAWWRIGHALPRRSRALVLGAVAAVCVTAATVLVNLLLSPFSPQEFALAPAEVALHGALTGLVGGTGLCAVYAFGDRAAPEPARARLRLPRGRPRLPYGRGRLPYGRSLRPRMHSQRRAPVRRLAALALGGAVLGTGLAAVLPLQLWLFADPLAAAPDPAILARGFLADTLFFTAIFSLSGIGVLGLVSALEVALDTATAATPAGLLADERARVLRLCLLVVPALTLTIALTGRLLADGLDGLLGPLAWSLPAGLAIGTIGGLAGTGAHVLGFTAWGQWVLLVRLWLPLTGRLPWDTAAFLDDAHRRGVLRRHGALYQFRHLRLRDHLARDHRERREDQGSRQRR</sequence>
<feature type="domain" description="HTH cro/C1-type" evidence="3">
    <location>
        <begin position="8"/>
        <end position="63"/>
    </location>
</feature>
<name>A0ABW2GBS7_9ACTN</name>
<dbReference type="SUPFAM" id="SSF47413">
    <property type="entry name" value="lambda repressor-like DNA-binding domains"/>
    <property type="match status" value="1"/>
</dbReference>
<keyword evidence="5" id="KW-1185">Reference proteome</keyword>
<dbReference type="Gene3D" id="3.40.50.300">
    <property type="entry name" value="P-loop containing nucleotide triphosphate hydrolases"/>
    <property type="match status" value="1"/>
</dbReference>
<organism evidence="4 5">
    <name type="scientific">Streptomyces polyrhachis</name>
    <dbReference type="NCBI Taxonomy" id="1282885"/>
    <lineage>
        <taxon>Bacteria</taxon>
        <taxon>Bacillati</taxon>
        <taxon>Actinomycetota</taxon>
        <taxon>Actinomycetes</taxon>
        <taxon>Kitasatosporales</taxon>
        <taxon>Streptomycetaceae</taxon>
        <taxon>Streptomyces</taxon>
    </lineage>
</organism>
<evidence type="ECO:0000259" key="3">
    <source>
        <dbReference type="PROSITE" id="PS50943"/>
    </source>
</evidence>
<comment type="caution">
    <text evidence="4">The sequence shown here is derived from an EMBL/GenBank/DDBJ whole genome shotgun (WGS) entry which is preliminary data.</text>
</comment>
<dbReference type="InterPro" id="IPR027417">
    <property type="entry name" value="P-loop_NTPase"/>
</dbReference>
<reference evidence="5" key="1">
    <citation type="journal article" date="2019" name="Int. J. Syst. Evol. Microbiol.">
        <title>The Global Catalogue of Microorganisms (GCM) 10K type strain sequencing project: providing services to taxonomists for standard genome sequencing and annotation.</title>
        <authorList>
            <consortium name="The Broad Institute Genomics Platform"/>
            <consortium name="The Broad Institute Genome Sequencing Center for Infectious Disease"/>
            <person name="Wu L."/>
            <person name="Ma J."/>
        </authorList>
    </citation>
    <scope>NUCLEOTIDE SEQUENCE [LARGE SCALE GENOMIC DNA]</scope>
    <source>
        <strain evidence="5">CGMCC 1.13681</strain>
    </source>
</reference>
<keyword evidence="2" id="KW-1133">Transmembrane helix</keyword>
<feature type="transmembrane region" description="Helical" evidence="2">
    <location>
        <begin position="707"/>
        <end position="734"/>
    </location>
</feature>
<gene>
    <name evidence="4" type="ORF">ACFQLX_03455</name>
</gene>
<dbReference type="InterPro" id="IPR001387">
    <property type="entry name" value="Cro/C1-type_HTH"/>
</dbReference>
<dbReference type="Proteomes" id="UP001596413">
    <property type="component" value="Unassembled WGS sequence"/>
</dbReference>
<feature type="transmembrane region" description="Helical" evidence="2">
    <location>
        <begin position="582"/>
        <end position="608"/>
    </location>
</feature>
<dbReference type="SUPFAM" id="SSF52540">
    <property type="entry name" value="P-loop containing nucleoside triphosphate hydrolases"/>
    <property type="match status" value="1"/>
</dbReference>
<dbReference type="InterPro" id="IPR007111">
    <property type="entry name" value="NACHT_NTPase"/>
</dbReference>
<dbReference type="CDD" id="cd00093">
    <property type="entry name" value="HTH_XRE"/>
    <property type="match status" value="1"/>
</dbReference>
<dbReference type="Gene3D" id="1.10.260.40">
    <property type="entry name" value="lambda repressor-like DNA-binding domains"/>
    <property type="match status" value="1"/>
</dbReference>
<feature type="transmembrane region" description="Helical" evidence="2">
    <location>
        <begin position="672"/>
        <end position="695"/>
    </location>
</feature>
<dbReference type="Pfam" id="PF05729">
    <property type="entry name" value="NACHT"/>
    <property type="match status" value="1"/>
</dbReference>
<accession>A0ABW2GBS7</accession>
<keyword evidence="2" id="KW-0472">Membrane</keyword>
<evidence type="ECO:0000256" key="2">
    <source>
        <dbReference type="SAM" id="Phobius"/>
    </source>
</evidence>
<dbReference type="Pfam" id="PF01381">
    <property type="entry name" value="HTH_3"/>
    <property type="match status" value="1"/>
</dbReference>
<feature type="transmembrane region" description="Helical" evidence="2">
    <location>
        <begin position="511"/>
        <end position="532"/>
    </location>
</feature>
<evidence type="ECO:0000313" key="5">
    <source>
        <dbReference type="Proteomes" id="UP001596413"/>
    </source>
</evidence>
<keyword evidence="2" id="KW-0812">Transmembrane</keyword>
<dbReference type="InterPro" id="IPR010982">
    <property type="entry name" value="Lambda_DNA-bd_dom_sf"/>
</dbReference>
<proteinExistence type="predicted"/>
<feature type="transmembrane region" description="Helical" evidence="2">
    <location>
        <begin position="474"/>
        <end position="499"/>
    </location>
</feature>
<dbReference type="EMBL" id="JBHSZO010000004">
    <property type="protein sequence ID" value="MFC7217232.1"/>
    <property type="molecule type" value="Genomic_DNA"/>
</dbReference>
<dbReference type="PROSITE" id="PS50943">
    <property type="entry name" value="HTH_CROC1"/>
    <property type="match status" value="1"/>
</dbReference>
<evidence type="ECO:0000313" key="4">
    <source>
        <dbReference type="EMBL" id="MFC7217232.1"/>
    </source>
</evidence>
<protein>
    <submittedName>
        <fullName evidence="4">Helix-turn-helix domain-containing protein</fullName>
    </submittedName>
</protein>
<dbReference type="SMART" id="SM00530">
    <property type="entry name" value="HTH_XRE"/>
    <property type="match status" value="1"/>
</dbReference>
<feature type="region of interest" description="Disordered" evidence="1">
    <location>
        <begin position="416"/>
        <end position="435"/>
    </location>
</feature>
<evidence type="ECO:0000256" key="1">
    <source>
        <dbReference type="SAM" id="MobiDB-lite"/>
    </source>
</evidence>
<dbReference type="RefSeq" id="WP_386411762.1">
    <property type="nucleotide sequence ID" value="NZ_JBHSZO010000004.1"/>
</dbReference>